<protein>
    <submittedName>
        <fullName evidence="7">Cytochrome P450 86B1</fullName>
    </submittedName>
</protein>
<evidence type="ECO:0000256" key="3">
    <source>
        <dbReference type="ARBA" id="ARBA00023002"/>
    </source>
</evidence>
<dbReference type="AlphaFoldDB" id="A0A1E5VHZ0"/>
<feature type="binding site" description="axial binding residue" evidence="5">
    <location>
        <position position="450"/>
    </location>
    <ligand>
        <name>heme</name>
        <dbReference type="ChEBI" id="CHEBI:30413"/>
    </ligand>
    <ligandPart>
        <name>Fe</name>
        <dbReference type="ChEBI" id="CHEBI:18248"/>
    </ligandPart>
</feature>
<sequence>MAPWVSFLELSLSFLCFVVFYYFHIRSKRKNPVIPLEWPLVGMLPALLANLHHLHEWITSLLVAGHLNFLFTGPPRSGMQFFVTADPANVRHVFTSNFANYPKGPEFEEIFDILGGGIFNADGESWRRQRAKAQLLMSSAPFRAFVSRYSRDKVETALLPLLAHFAGTGEAFNLQDVFLRLTFDTTTTLVFGVDPGCLAVGLPEVPFARAMDDAMNVLLLRHVVPMTWWKLARRLRIGYERKMAAAWRTIDQFIADTIAKRRAEKARGGIEGSADLLSSYINDDEEEVDAFLRDTTINLMLAGRDTTGSALSWFFYLLTQNPHVVAKILQELESVKGTSTIPDGMVTFDPDELGRLTYLHAALCESLRLYPPVPQELKEAAAADVLPCGHEVRPGDKVLVWLYAMGRMEEVWGSDCREFRPERWISAEDGRVRYVPSYRFMSFNSGPRTCLGKDMAFVQLKAAAAAVVRNFEVEAVGGHVVEPKLSIILHMKNGFLATKSHLPQNSWPLQSSIALTNSQVAPLPPIHPSPDMDPLFLFIELFPVLCFVILYYRHLQSKKTSPVEPTEWPIVGHLPGLVAHIHHFHDWATGVLTGASYNFEARGGRTGLRYFITCDPSNVRHIFTSNFANYPKGDEFAVIFDVLGGGIFNADGESWRRQRVKAQMLMTGPWFRTFTARCSRDKVEKSLLPFLAHAADEGAPCDLHDVFLRLTFDMTCTLVFGVDPGCLAIGLPVVPFARAMDDALETLFLRHVTPMACWKLMNRLEVGQEKKMAAARRTIDSFVATTVAKRRADKLKQGISDSADLLSSFICHEDSSDNDDVFLRDTTVNLLLAGRDTTGAALSWFFYLLTKNPRVEQKLLDELAPVASRKGAEASGMVIFDASELGNLVYLHAALCECLRLYPSVPFEHKAVVADDVLPSGKAMKAGDKILVFNYSMGRMEGVWGKDCMEFRPERWLSEGGTKLRYEPSYKFISFNAGPRTCLGKEMAFVQMKTTAAAVLWNFAVELVPGHVVEPKLSIILHMKNGLAVRVRRRDGVERHG</sequence>
<organism evidence="7 8">
    <name type="scientific">Dichanthelium oligosanthes</name>
    <dbReference type="NCBI Taxonomy" id="888268"/>
    <lineage>
        <taxon>Eukaryota</taxon>
        <taxon>Viridiplantae</taxon>
        <taxon>Streptophyta</taxon>
        <taxon>Embryophyta</taxon>
        <taxon>Tracheophyta</taxon>
        <taxon>Spermatophyta</taxon>
        <taxon>Magnoliopsida</taxon>
        <taxon>Liliopsida</taxon>
        <taxon>Poales</taxon>
        <taxon>Poaceae</taxon>
        <taxon>PACMAD clade</taxon>
        <taxon>Panicoideae</taxon>
        <taxon>Panicodae</taxon>
        <taxon>Paniceae</taxon>
        <taxon>Dichantheliinae</taxon>
        <taxon>Dichanthelium</taxon>
    </lineage>
</organism>
<dbReference type="PROSITE" id="PS00086">
    <property type="entry name" value="CYTOCHROME_P450"/>
    <property type="match status" value="2"/>
</dbReference>
<evidence type="ECO:0000256" key="1">
    <source>
        <dbReference type="ARBA" id="ARBA00010617"/>
    </source>
</evidence>
<keyword evidence="6" id="KW-0472">Membrane</keyword>
<dbReference type="OrthoDB" id="1470350at2759"/>
<keyword evidence="2 5" id="KW-0479">Metal-binding</keyword>
<evidence type="ECO:0000313" key="7">
    <source>
        <dbReference type="EMBL" id="OEL24749.1"/>
    </source>
</evidence>
<dbReference type="Proteomes" id="UP000095767">
    <property type="component" value="Unassembled WGS sequence"/>
</dbReference>
<dbReference type="STRING" id="888268.A0A1E5VHZ0"/>
<reference evidence="7 8" key="1">
    <citation type="submission" date="2016-09" db="EMBL/GenBank/DDBJ databases">
        <title>The draft genome of Dichanthelium oligosanthes: A C3 panicoid grass species.</title>
        <authorList>
            <person name="Studer A.J."/>
            <person name="Schnable J.C."/>
            <person name="Brutnell T.P."/>
        </authorList>
    </citation>
    <scope>NUCLEOTIDE SEQUENCE [LARGE SCALE GENOMIC DNA]</scope>
    <source>
        <strain evidence="8">cv. Kellogg 1175</strain>
        <tissue evidence="7">Leaf</tissue>
    </source>
</reference>
<keyword evidence="8" id="KW-1185">Reference proteome</keyword>
<proteinExistence type="inferred from homology"/>
<dbReference type="GO" id="GO:0005506">
    <property type="term" value="F:iron ion binding"/>
    <property type="evidence" value="ECO:0007669"/>
    <property type="project" value="InterPro"/>
</dbReference>
<dbReference type="GO" id="GO:0004497">
    <property type="term" value="F:monooxygenase activity"/>
    <property type="evidence" value="ECO:0007669"/>
    <property type="project" value="InterPro"/>
</dbReference>
<keyword evidence="6" id="KW-1133">Transmembrane helix</keyword>
<dbReference type="PRINTS" id="PR00463">
    <property type="entry name" value="EP450I"/>
</dbReference>
<dbReference type="GO" id="GO:0016705">
    <property type="term" value="F:oxidoreductase activity, acting on paired donors, with incorporation or reduction of molecular oxygen"/>
    <property type="evidence" value="ECO:0007669"/>
    <property type="project" value="InterPro"/>
</dbReference>
<dbReference type="GO" id="GO:0006629">
    <property type="term" value="P:lipid metabolic process"/>
    <property type="evidence" value="ECO:0007669"/>
    <property type="project" value="UniProtKB-ARBA"/>
</dbReference>
<gene>
    <name evidence="7" type="ORF">BAE44_0014233</name>
</gene>
<comment type="similarity">
    <text evidence="1">Belongs to the cytochrome P450 family.</text>
</comment>
<keyword evidence="4 5" id="KW-0408">Iron</keyword>
<evidence type="ECO:0000256" key="6">
    <source>
        <dbReference type="SAM" id="Phobius"/>
    </source>
</evidence>
<evidence type="ECO:0000313" key="8">
    <source>
        <dbReference type="Proteomes" id="UP000095767"/>
    </source>
</evidence>
<dbReference type="PANTHER" id="PTHR24296">
    <property type="entry name" value="CYTOCHROME P450"/>
    <property type="match status" value="1"/>
</dbReference>
<dbReference type="InterPro" id="IPR017972">
    <property type="entry name" value="Cyt_P450_CS"/>
</dbReference>
<dbReference type="InterPro" id="IPR002401">
    <property type="entry name" value="Cyt_P450_E_grp-I"/>
</dbReference>
<feature type="transmembrane region" description="Helical" evidence="6">
    <location>
        <begin position="6"/>
        <end position="23"/>
    </location>
</feature>
<dbReference type="CDD" id="cd11064">
    <property type="entry name" value="CYP86A"/>
    <property type="match status" value="2"/>
</dbReference>
<keyword evidence="3" id="KW-0560">Oxidoreductase</keyword>
<evidence type="ECO:0000256" key="2">
    <source>
        <dbReference type="ARBA" id="ARBA00022723"/>
    </source>
</evidence>
<evidence type="ECO:0000256" key="5">
    <source>
        <dbReference type="PIRSR" id="PIRSR602401-1"/>
    </source>
</evidence>
<dbReference type="PRINTS" id="PR00385">
    <property type="entry name" value="P450"/>
</dbReference>
<dbReference type="Gene3D" id="1.10.630.10">
    <property type="entry name" value="Cytochrome P450"/>
    <property type="match status" value="2"/>
</dbReference>
<dbReference type="GO" id="GO:0020037">
    <property type="term" value="F:heme binding"/>
    <property type="evidence" value="ECO:0007669"/>
    <property type="project" value="InterPro"/>
</dbReference>
<dbReference type="SUPFAM" id="SSF48264">
    <property type="entry name" value="Cytochrome P450"/>
    <property type="match status" value="2"/>
</dbReference>
<comment type="cofactor">
    <cofactor evidence="5">
        <name>heme</name>
        <dbReference type="ChEBI" id="CHEBI:30413"/>
    </cofactor>
</comment>
<keyword evidence="5" id="KW-0349">Heme</keyword>
<comment type="caution">
    <text evidence="7">The sequence shown here is derived from an EMBL/GenBank/DDBJ whole genome shotgun (WGS) entry which is preliminary data.</text>
</comment>
<accession>A0A1E5VHZ0</accession>
<name>A0A1E5VHZ0_9POAL</name>
<dbReference type="Pfam" id="PF00067">
    <property type="entry name" value="p450"/>
    <property type="match status" value="2"/>
</dbReference>
<dbReference type="InterPro" id="IPR036396">
    <property type="entry name" value="Cyt_P450_sf"/>
</dbReference>
<keyword evidence="6" id="KW-0812">Transmembrane</keyword>
<dbReference type="InterPro" id="IPR001128">
    <property type="entry name" value="Cyt_P450"/>
</dbReference>
<dbReference type="EMBL" id="LWDX02038978">
    <property type="protein sequence ID" value="OEL24749.1"/>
    <property type="molecule type" value="Genomic_DNA"/>
</dbReference>
<evidence type="ECO:0000256" key="4">
    <source>
        <dbReference type="ARBA" id="ARBA00023004"/>
    </source>
</evidence>